<name>A0A819Q9P8_9BILA</name>
<comment type="caution">
    <text evidence="1">The sequence shown here is derived from an EMBL/GenBank/DDBJ whole genome shotgun (WGS) entry which is preliminary data.</text>
</comment>
<dbReference type="Proteomes" id="UP000663823">
    <property type="component" value="Unassembled WGS sequence"/>
</dbReference>
<evidence type="ECO:0000313" key="1">
    <source>
        <dbReference type="EMBL" id="CAF4031663.1"/>
    </source>
</evidence>
<dbReference type="AlphaFoldDB" id="A0A819Q9P8"/>
<dbReference type="EMBL" id="CAJOAX010008364">
    <property type="protein sequence ID" value="CAF4031663.1"/>
    <property type="molecule type" value="Genomic_DNA"/>
</dbReference>
<proteinExistence type="predicted"/>
<evidence type="ECO:0000313" key="2">
    <source>
        <dbReference type="Proteomes" id="UP000663823"/>
    </source>
</evidence>
<feature type="non-terminal residue" evidence="1">
    <location>
        <position position="31"/>
    </location>
</feature>
<organism evidence="1 2">
    <name type="scientific">Rotaria sordida</name>
    <dbReference type="NCBI Taxonomy" id="392033"/>
    <lineage>
        <taxon>Eukaryota</taxon>
        <taxon>Metazoa</taxon>
        <taxon>Spiralia</taxon>
        <taxon>Gnathifera</taxon>
        <taxon>Rotifera</taxon>
        <taxon>Eurotatoria</taxon>
        <taxon>Bdelloidea</taxon>
        <taxon>Philodinida</taxon>
        <taxon>Philodinidae</taxon>
        <taxon>Rotaria</taxon>
    </lineage>
</organism>
<accession>A0A819Q9P8</accession>
<reference evidence="1" key="1">
    <citation type="submission" date="2021-02" db="EMBL/GenBank/DDBJ databases">
        <authorList>
            <person name="Nowell W R."/>
        </authorList>
    </citation>
    <scope>NUCLEOTIDE SEQUENCE</scope>
</reference>
<sequence length="31" mass="3423">MMLIMTTVFADGVASPRIIPCTACPWDEQQP</sequence>
<gene>
    <name evidence="1" type="ORF">OTI717_LOCUS30669</name>
</gene>
<protein>
    <submittedName>
        <fullName evidence="1">Uncharacterized protein</fullName>
    </submittedName>
</protein>